<accession>A0A0Q3M8A7</accession>
<keyword evidence="2" id="KW-1185">Reference proteome</keyword>
<evidence type="ECO:0000313" key="2">
    <source>
        <dbReference type="Proteomes" id="UP000051836"/>
    </source>
</evidence>
<dbReference type="EMBL" id="LMAW01002645">
    <property type="protein sequence ID" value="KQK78648.1"/>
    <property type="molecule type" value="Genomic_DNA"/>
</dbReference>
<dbReference type="OrthoDB" id="10625519at2759"/>
<protein>
    <submittedName>
        <fullName evidence="1">Uncharacterized protein</fullName>
    </submittedName>
</protein>
<organism evidence="1 2">
    <name type="scientific">Amazona aestiva</name>
    <name type="common">Blue-fronted Amazon parrot</name>
    <dbReference type="NCBI Taxonomy" id="12930"/>
    <lineage>
        <taxon>Eukaryota</taxon>
        <taxon>Metazoa</taxon>
        <taxon>Chordata</taxon>
        <taxon>Craniata</taxon>
        <taxon>Vertebrata</taxon>
        <taxon>Euteleostomi</taxon>
        <taxon>Archelosauria</taxon>
        <taxon>Archosauria</taxon>
        <taxon>Dinosauria</taxon>
        <taxon>Saurischia</taxon>
        <taxon>Theropoda</taxon>
        <taxon>Coelurosauria</taxon>
        <taxon>Aves</taxon>
        <taxon>Neognathae</taxon>
        <taxon>Neoaves</taxon>
        <taxon>Telluraves</taxon>
        <taxon>Australaves</taxon>
        <taxon>Psittaciformes</taxon>
        <taxon>Psittacidae</taxon>
        <taxon>Amazona</taxon>
    </lineage>
</organism>
<reference evidence="1 2" key="1">
    <citation type="submission" date="2015-10" db="EMBL/GenBank/DDBJ databases">
        <authorList>
            <person name="Gilbert D.G."/>
        </authorList>
    </citation>
    <scope>NUCLEOTIDE SEQUENCE [LARGE SCALE GENOMIC DNA]</scope>
    <source>
        <strain evidence="1">FVVF132</strain>
    </source>
</reference>
<evidence type="ECO:0000313" key="1">
    <source>
        <dbReference type="EMBL" id="KQK78648.1"/>
    </source>
</evidence>
<comment type="caution">
    <text evidence="1">The sequence shown here is derived from an EMBL/GenBank/DDBJ whole genome shotgun (WGS) entry which is preliminary data.</text>
</comment>
<sequence length="225" mass="23038">MAEIYNCLETENGTEDISCAFLIQIARLVSGDQTASHPVSPVPTGDNATERLEPATVLQATVGHPVPHPAPMVIMDKIACCYAAVAAVLNVTMSLESAHVPLAGLAMTANTPAIVAVGDSAVKTHVSAITATVAVIQSLVPASVSQDSLVNTVNGGALKEALAQAVSTAVSAKTVLPAITDLSGGKQYVDTAYSHHSNICSAVDNNVNVNGIVISIDTIWICALD</sequence>
<dbReference type="AlphaFoldDB" id="A0A0Q3M8A7"/>
<gene>
    <name evidence="1" type="ORF">AAES_114877</name>
</gene>
<name>A0A0Q3M8A7_AMAAE</name>
<proteinExistence type="predicted"/>
<dbReference type="Proteomes" id="UP000051836">
    <property type="component" value="Unassembled WGS sequence"/>
</dbReference>